<evidence type="ECO:0000256" key="1">
    <source>
        <dbReference type="SAM" id="Phobius"/>
    </source>
</evidence>
<sequence>MTNMDKGWRGLGRLFLLATALTPVTILLHEFGHFAVAVQSGRPVQLHLTSVTGGASVTDPAWLQAAQAGSGPLVTLILTGVGLAELRRGGHLWGLALAGAAVSRLFTDLAYLCVRLLLFALGKPFGGTPSFDEFDFARIVKLNDILVSAIASSVLMLTIWLMWRWTDRARRAVRLAEVLLGVGAAYVPMMLFGSVTILSV</sequence>
<evidence type="ECO:0000313" key="2">
    <source>
        <dbReference type="EMBL" id="MCW3798740.1"/>
    </source>
</evidence>
<keyword evidence="1" id="KW-0472">Membrane</keyword>
<feature type="transmembrane region" description="Helical" evidence="1">
    <location>
        <begin position="175"/>
        <end position="198"/>
    </location>
</feature>
<organism evidence="2 3">
    <name type="scientific">Sphingomonas arvum</name>
    <dbReference type="NCBI Taxonomy" id="2992113"/>
    <lineage>
        <taxon>Bacteria</taxon>
        <taxon>Pseudomonadati</taxon>
        <taxon>Pseudomonadota</taxon>
        <taxon>Alphaproteobacteria</taxon>
        <taxon>Sphingomonadales</taxon>
        <taxon>Sphingomonadaceae</taxon>
        <taxon>Sphingomonas</taxon>
    </lineage>
</organism>
<comment type="caution">
    <text evidence="2">The sequence shown here is derived from an EMBL/GenBank/DDBJ whole genome shotgun (WGS) entry which is preliminary data.</text>
</comment>
<keyword evidence="1" id="KW-0812">Transmembrane</keyword>
<protein>
    <recommendedName>
        <fullName evidence="4">Peptidase M50 domain-containing protein</fullName>
    </recommendedName>
</protein>
<evidence type="ECO:0000313" key="3">
    <source>
        <dbReference type="Proteomes" id="UP001526246"/>
    </source>
</evidence>
<accession>A0ABT3JI31</accession>
<keyword evidence="3" id="KW-1185">Reference proteome</keyword>
<reference evidence="2 3" key="1">
    <citation type="submission" date="2022-10" db="EMBL/GenBank/DDBJ databases">
        <title>Sphingomonas sp.</title>
        <authorList>
            <person name="Jin C."/>
        </authorList>
    </citation>
    <scope>NUCLEOTIDE SEQUENCE [LARGE SCALE GENOMIC DNA]</scope>
    <source>
        <strain evidence="2 3">BN140010</strain>
    </source>
</reference>
<keyword evidence="1" id="KW-1133">Transmembrane helix</keyword>
<name>A0ABT3JI31_9SPHN</name>
<feature type="transmembrane region" description="Helical" evidence="1">
    <location>
        <begin position="61"/>
        <end position="84"/>
    </location>
</feature>
<dbReference type="EMBL" id="JAPDOB010000002">
    <property type="protein sequence ID" value="MCW3798740.1"/>
    <property type="molecule type" value="Genomic_DNA"/>
</dbReference>
<proteinExistence type="predicted"/>
<feature type="transmembrane region" description="Helical" evidence="1">
    <location>
        <begin position="145"/>
        <end position="163"/>
    </location>
</feature>
<dbReference type="Proteomes" id="UP001526246">
    <property type="component" value="Unassembled WGS sequence"/>
</dbReference>
<gene>
    <name evidence="2" type="ORF">OMW55_13070</name>
</gene>
<evidence type="ECO:0008006" key="4">
    <source>
        <dbReference type="Google" id="ProtNLM"/>
    </source>
</evidence>
<dbReference type="RefSeq" id="WP_264883746.1">
    <property type="nucleotide sequence ID" value="NZ_JAPDOB010000002.1"/>
</dbReference>